<evidence type="ECO:0000256" key="1">
    <source>
        <dbReference type="SAM" id="MobiDB-lite"/>
    </source>
</evidence>
<evidence type="ECO:0000313" key="3">
    <source>
        <dbReference type="EMBL" id="AWL03514.1"/>
    </source>
</evidence>
<evidence type="ECO:0000259" key="2">
    <source>
        <dbReference type="Pfam" id="PF14534"/>
    </source>
</evidence>
<name>A0A2S2DDU7_9BURK</name>
<accession>A0A2S2DDU7</accession>
<dbReference type="InterPro" id="IPR027843">
    <property type="entry name" value="DUF4440"/>
</dbReference>
<dbReference type="Proteomes" id="UP000245820">
    <property type="component" value="Chromosome"/>
</dbReference>
<feature type="region of interest" description="Disordered" evidence="1">
    <location>
        <begin position="86"/>
        <end position="112"/>
    </location>
</feature>
<feature type="domain" description="DUF4440" evidence="2">
    <location>
        <begin position="124"/>
        <end position="228"/>
    </location>
</feature>
<dbReference type="Pfam" id="PF14534">
    <property type="entry name" value="DUF4440"/>
    <property type="match status" value="1"/>
</dbReference>
<sequence length="252" mass="27415">MNEKNAPGRSIDSATLLRQSRRCFPPHTTRSARRVKMLQNFVTNPAAGIYILASATTLTPTMRFLPALLSALLCLAASQPAVGMTQLPQPGAPKPASAGMTNSGAANSGTASDAGTAAGDLAALRAAEQRRAQAVANRDVTSLRKLISGDYYHVESGGRARTKTEFLQLLSRDEFEFRSYEIDDMEIRLLDNGRAALVTGRFRAEMQGANRLRGRYVRLWVLGPDGWRNTMQQSTEIRPLASGLPPVKRSSR</sequence>
<dbReference type="InterPro" id="IPR032710">
    <property type="entry name" value="NTF2-like_dom_sf"/>
</dbReference>
<organism evidence="3 4">
    <name type="scientific">Massilia oculi</name>
    <dbReference type="NCBI Taxonomy" id="945844"/>
    <lineage>
        <taxon>Bacteria</taxon>
        <taxon>Pseudomonadati</taxon>
        <taxon>Pseudomonadota</taxon>
        <taxon>Betaproteobacteria</taxon>
        <taxon>Burkholderiales</taxon>
        <taxon>Oxalobacteraceae</taxon>
        <taxon>Telluria group</taxon>
        <taxon>Massilia</taxon>
    </lineage>
</organism>
<dbReference type="OrthoDB" id="8912653at2"/>
<protein>
    <recommendedName>
        <fullName evidence="2">DUF4440 domain-containing protein</fullName>
    </recommendedName>
</protein>
<feature type="compositionally biased region" description="Low complexity" evidence="1">
    <location>
        <begin position="101"/>
        <end position="112"/>
    </location>
</feature>
<evidence type="ECO:0000313" key="4">
    <source>
        <dbReference type="Proteomes" id="UP000245820"/>
    </source>
</evidence>
<proteinExistence type="predicted"/>
<dbReference type="SUPFAM" id="SSF54427">
    <property type="entry name" value="NTF2-like"/>
    <property type="match status" value="1"/>
</dbReference>
<keyword evidence="4" id="KW-1185">Reference proteome</keyword>
<gene>
    <name evidence="3" type="ORF">DIR46_02985</name>
</gene>
<dbReference type="AlphaFoldDB" id="A0A2S2DDU7"/>
<dbReference type="KEGG" id="mtim:DIR46_02985"/>
<reference evidence="3 4" key="1">
    <citation type="submission" date="2018-05" db="EMBL/GenBank/DDBJ databases">
        <title>Complete genome sequence of Massilia oculi sp. nov. CCUG 43427T (=DSM 26321T), the type strain of M. oculi, and comparison with genome sequences of other Massilia strains.</title>
        <authorList>
            <person name="Zhu B."/>
        </authorList>
    </citation>
    <scope>NUCLEOTIDE SEQUENCE [LARGE SCALE GENOMIC DNA]</scope>
    <source>
        <strain evidence="3 4">CCUG 43427</strain>
    </source>
</reference>
<dbReference type="EMBL" id="CP029343">
    <property type="protein sequence ID" value="AWL03514.1"/>
    <property type="molecule type" value="Genomic_DNA"/>
</dbReference>
<dbReference type="Gene3D" id="3.10.450.50">
    <property type="match status" value="1"/>
</dbReference>